<keyword evidence="2" id="KW-0732">Signal</keyword>
<feature type="region of interest" description="Disordered" evidence="1">
    <location>
        <begin position="761"/>
        <end position="806"/>
    </location>
</feature>
<dbReference type="GO" id="GO:0090729">
    <property type="term" value="F:toxin activity"/>
    <property type="evidence" value="ECO:0007669"/>
    <property type="project" value="InterPro"/>
</dbReference>
<proteinExistence type="predicted"/>
<keyword evidence="4" id="KW-1185">Reference proteome</keyword>
<name>A0A1Q9DCA8_SYMMI</name>
<feature type="compositionally biased region" description="Basic and acidic residues" evidence="1">
    <location>
        <begin position="1127"/>
        <end position="1136"/>
    </location>
</feature>
<dbReference type="Gene3D" id="1.20.190.10">
    <property type="entry name" value="Pesticidal crystal protein, N-terminal domain"/>
    <property type="match status" value="1"/>
</dbReference>
<evidence type="ECO:0000313" key="4">
    <source>
        <dbReference type="Proteomes" id="UP000186817"/>
    </source>
</evidence>
<feature type="chain" id="PRO_5012773790" evidence="2">
    <location>
        <begin position="26"/>
        <end position="1173"/>
    </location>
</feature>
<feature type="compositionally biased region" description="Low complexity" evidence="1">
    <location>
        <begin position="597"/>
        <end position="611"/>
    </location>
</feature>
<evidence type="ECO:0000256" key="1">
    <source>
        <dbReference type="SAM" id="MobiDB-lite"/>
    </source>
</evidence>
<feature type="region of interest" description="Disordered" evidence="1">
    <location>
        <begin position="654"/>
        <end position="688"/>
    </location>
</feature>
<feature type="region of interest" description="Disordered" evidence="1">
    <location>
        <begin position="912"/>
        <end position="934"/>
    </location>
</feature>
<gene>
    <name evidence="3" type="ORF">AK812_SmicGene25337</name>
</gene>
<feature type="signal peptide" evidence="2">
    <location>
        <begin position="1"/>
        <end position="25"/>
    </location>
</feature>
<evidence type="ECO:0000256" key="2">
    <source>
        <dbReference type="SAM" id="SignalP"/>
    </source>
</evidence>
<feature type="region of interest" description="Disordered" evidence="1">
    <location>
        <begin position="551"/>
        <end position="637"/>
    </location>
</feature>
<comment type="caution">
    <text evidence="3">The sequence shown here is derived from an EMBL/GenBank/DDBJ whole genome shotgun (WGS) entry which is preliminary data.</text>
</comment>
<dbReference type="EMBL" id="LSRX01000605">
    <property type="protein sequence ID" value="OLP92844.1"/>
    <property type="molecule type" value="Genomic_DNA"/>
</dbReference>
<dbReference type="AlphaFoldDB" id="A0A1Q9DCA8"/>
<feature type="compositionally biased region" description="Acidic residues" evidence="1">
    <location>
        <begin position="1159"/>
        <end position="1173"/>
    </location>
</feature>
<feature type="compositionally biased region" description="Low complexity" evidence="1">
    <location>
        <begin position="664"/>
        <end position="682"/>
    </location>
</feature>
<dbReference type="InterPro" id="IPR036716">
    <property type="entry name" value="Pest_crys_N_sf"/>
</dbReference>
<feature type="compositionally biased region" description="Acidic residues" evidence="1">
    <location>
        <begin position="1139"/>
        <end position="1149"/>
    </location>
</feature>
<dbReference type="Proteomes" id="UP000186817">
    <property type="component" value="Unassembled WGS sequence"/>
</dbReference>
<organism evidence="3 4">
    <name type="scientific">Symbiodinium microadriaticum</name>
    <name type="common">Dinoflagellate</name>
    <name type="synonym">Zooxanthella microadriatica</name>
    <dbReference type="NCBI Taxonomy" id="2951"/>
    <lineage>
        <taxon>Eukaryota</taxon>
        <taxon>Sar</taxon>
        <taxon>Alveolata</taxon>
        <taxon>Dinophyceae</taxon>
        <taxon>Suessiales</taxon>
        <taxon>Symbiodiniaceae</taxon>
        <taxon>Symbiodinium</taxon>
    </lineage>
</organism>
<feature type="region of interest" description="Disordered" evidence="1">
    <location>
        <begin position="1119"/>
        <end position="1173"/>
    </location>
</feature>
<sequence>MMNGAKYVHLLLAAVVLSALCDTSCEEAVDTTWLQLHVANDSQPKLLKEQQTDCLTDDMACVARKTACNLAKTMKEEWPLEYSNISRIVDQLNNVCLERPLSLEEPKATSLATSVAETNASLDCEEDPASCILNVVEYESKNAGAKYGMQTGKFAAKAASDTLKEVLKSAKDIALRGTIAFAWVGAAISAFFPRAGGLPVNPCTYAANDWGRCVWEQIKPFVQEFVSQQLDEAFSDLWEATIKGYQTRLWALNFVAYKNSELYPNGTIKYMADSTRDRMYDELRGVHNAMLGSVNLFVVDRAIDTTAGAYLAQFASLHSSVMTNLMGSTVYRTKGDRLLYQQLLGCYAVRIYQRATQAFQARMSALSEYGGQDGILNCCPGGGCTACLKSFHDYKDTWRDCEWTDGYGTTCRGFKCAYIPRDPYTAKACYKRHSREVEKQLVNFWADWLAPVPIWLNNVVLMQDIPVNKTVTGLGESRFDKVVMEDYDYDVTQAPLAELRSQVSLHAAKQESQQTCSAPASLHGEFVLLTKRPLNKPCVPMNAFKPCASAKKAGKGLADPVPTVADKKDAEDSNASRPYASVKGGKQLPAPTDHASGRSSRSVAGRRSSSATCSRREVHNPSATAGRGRGSAPTTSTVSALALAQALKPSLLQQDPAPSRQDCTSTSFFSPASTSEPTSPMSVPRACASDSSAMKDELAALRTRFEDLLRHYCTLRTWIGLMSSTKNYSYLAIQVGKIYNQWAKRRQQQVLHKLDEIASPVRSATASDEPSRDASPTALPRDSRPQVSKPLLQVARPQPRGSIESRRSFDSCGAGVQALASVVGLQLRFALRRWETYVRRKRFDELQTKVVLTLQNVSAPAANLQMQGLEMPAAWPAAVVRRQEGEDAAANSAVATQAEDYSRSPLGENSLSPGVFADSKHADGNPRTQPNATVTSDEDFVRSLSDDQSRVDEIIKLAALLWESGSLVQVQPMTLLRASLLVRVAERCQKHVMREAVQCLWKRCSLQRSVEELLAKGDLVQRKNEFVTQMPVAESAAIKQKPQDAMIGYEGDGVQPAYAPSAKAIPEGSGGFDEPSQVFDGPRAEFSARELDLPTVVTQPFSKPASESLPEEIVENIPFSQSSQTHEAAHEVERAVAELSEDPLPEDPLPEVQSGSTGEESDIDDDDLANLLG</sequence>
<reference evidence="3 4" key="1">
    <citation type="submission" date="2016-02" db="EMBL/GenBank/DDBJ databases">
        <title>Genome analysis of coral dinoflagellate symbionts highlights evolutionary adaptations to a symbiotic lifestyle.</title>
        <authorList>
            <person name="Aranda M."/>
            <person name="Li Y."/>
            <person name="Liew Y.J."/>
            <person name="Baumgarten S."/>
            <person name="Simakov O."/>
            <person name="Wilson M."/>
            <person name="Piel J."/>
            <person name="Ashoor H."/>
            <person name="Bougouffa S."/>
            <person name="Bajic V.B."/>
            <person name="Ryu T."/>
            <person name="Ravasi T."/>
            <person name="Bayer T."/>
            <person name="Micklem G."/>
            <person name="Kim H."/>
            <person name="Bhak J."/>
            <person name="Lajeunesse T.C."/>
            <person name="Voolstra C.R."/>
        </authorList>
    </citation>
    <scope>NUCLEOTIDE SEQUENCE [LARGE SCALE GENOMIC DNA]</scope>
    <source>
        <strain evidence="3 4">CCMP2467</strain>
    </source>
</reference>
<accession>A0A1Q9DCA8</accession>
<evidence type="ECO:0000313" key="3">
    <source>
        <dbReference type="EMBL" id="OLP92844.1"/>
    </source>
</evidence>
<protein>
    <submittedName>
        <fullName evidence="3">Uncharacterized protein</fullName>
    </submittedName>
</protein>